<organism evidence="2">
    <name type="scientific">Chromera velia CCMP2878</name>
    <dbReference type="NCBI Taxonomy" id="1169474"/>
    <lineage>
        <taxon>Eukaryota</taxon>
        <taxon>Sar</taxon>
        <taxon>Alveolata</taxon>
        <taxon>Colpodellida</taxon>
        <taxon>Chromeraceae</taxon>
        <taxon>Chromera</taxon>
    </lineage>
</organism>
<reference evidence="2" key="1">
    <citation type="submission" date="2014-11" db="EMBL/GenBank/DDBJ databases">
        <authorList>
            <person name="Otto D Thomas"/>
            <person name="Naeem Raeece"/>
        </authorList>
    </citation>
    <scope>NUCLEOTIDE SEQUENCE</scope>
</reference>
<feature type="signal peptide" evidence="1">
    <location>
        <begin position="1"/>
        <end position="21"/>
    </location>
</feature>
<dbReference type="AlphaFoldDB" id="A0A0G4F3G2"/>
<protein>
    <submittedName>
        <fullName evidence="2">Uncharacterized protein</fullName>
    </submittedName>
</protein>
<dbReference type="EMBL" id="CDMZ01000105">
    <property type="protein sequence ID" value="CEM06734.1"/>
    <property type="molecule type" value="Genomic_DNA"/>
</dbReference>
<dbReference type="PhylomeDB" id="A0A0G4F3G2"/>
<proteinExistence type="predicted"/>
<name>A0A0G4F3G2_9ALVE</name>
<evidence type="ECO:0000256" key="1">
    <source>
        <dbReference type="SAM" id="SignalP"/>
    </source>
</evidence>
<dbReference type="VEuPathDB" id="CryptoDB:Cvel_15041"/>
<evidence type="ECO:0000313" key="2">
    <source>
        <dbReference type="EMBL" id="CEM06734.1"/>
    </source>
</evidence>
<sequence length="217" mass="22960">MAVVRLAALTLLASGVPLVRAAFDKDVLADLKLGDLFKADVFDLSKHGGGSKEASKGKKAKKCSCEKDATLACDSIRQTVSANSNCLKDQDPLQCGLEVSLATFETGQELDRFDFAGVFNLTGCDGLLDDLTTADFSATITLGEEFAPSVGIEINEEKQIIVTPSPCFVEGLTIPANADAYPLDLVATLEFDTEDCDVLTATAKLTITGIDPSDVCR</sequence>
<feature type="chain" id="PRO_5005188231" evidence="1">
    <location>
        <begin position="22"/>
        <end position="217"/>
    </location>
</feature>
<accession>A0A0G4F3G2</accession>
<gene>
    <name evidence="2" type="ORF">Cvel_15041</name>
</gene>
<keyword evidence="1" id="KW-0732">Signal</keyword>